<dbReference type="InterPro" id="IPR036397">
    <property type="entry name" value="RNaseH_sf"/>
</dbReference>
<dbReference type="SUPFAM" id="SSF53098">
    <property type="entry name" value="Ribonuclease H-like"/>
    <property type="match status" value="1"/>
</dbReference>
<keyword evidence="4" id="KW-1185">Reference proteome</keyword>
<name>A0AB34JYQ4_PRYPA</name>
<evidence type="ECO:0000313" key="4">
    <source>
        <dbReference type="Proteomes" id="UP001515480"/>
    </source>
</evidence>
<dbReference type="Pfam" id="PF01927">
    <property type="entry name" value="Mut7-C"/>
    <property type="match status" value="1"/>
</dbReference>
<reference evidence="3 4" key="1">
    <citation type="journal article" date="2024" name="Science">
        <title>Giant polyketide synthase enzymes in the biosynthesis of giant marine polyether toxins.</title>
        <authorList>
            <person name="Fallon T.R."/>
            <person name="Shende V.V."/>
            <person name="Wierzbicki I.H."/>
            <person name="Pendleton A.L."/>
            <person name="Watervoot N.F."/>
            <person name="Auber R.P."/>
            <person name="Gonzalez D.J."/>
            <person name="Wisecaver J.H."/>
            <person name="Moore B.S."/>
        </authorList>
    </citation>
    <scope>NUCLEOTIDE SEQUENCE [LARGE SCALE GENOMIC DNA]</scope>
    <source>
        <strain evidence="3 4">12B1</strain>
    </source>
</reference>
<dbReference type="InterPro" id="IPR015003">
    <property type="entry name" value="DUF1853"/>
</dbReference>
<feature type="domain" description="3'-5' exonuclease" evidence="2">
    <location>
        <begin position="1031"/>
        <end position="1206"/>
    </location>
</feature>
<evidence type="ECO:0000313" key="3">
    <source>
        <dbReference type="EMBL" id="KAL1526058.1"/>
    </source>
</evidence>
<evidence type="ECO:0000256" key="1">
    <source>
        <dbReference type="SAM" id="MobiDB-lite"/>
    </source>
</evidence>
<dbReference type="PANTHER" id="PTHR47765">
    <property type="entry name" value="3'-5' EXONUCLEASE DOMAIN-CONTAINING PROTEIN"/>
    <property type="match status" value="1"/>
</dbReference>
<proteinExistence type="predicted"/>
<dbReference type="PANTHER" id="PTHR47765:SF2">
    <property type="entry name" value="EXONUCLEASE MUT-7 HOMOLOG"/>
    <property type="match status" value="1"/>
</dbReference>
<dbReference type="SUPFAM" id="SSF55826">
    <property type="entry name" value="YbaK/ProRS associated domain"/>
    <property type="match status" value="1"/>
</dbReference>
<feature type="region of interest" description="Disordered" evidence="1">
    <location>
        <begin position="205"/>
        <end position="227"/>
    </location>
</feature>
<dbReference type="Pfam" id="PF04073">
    <property type="entry name" value="tRNA_edit"/>
    <property type="match status" value="1"/>
</dbReference>
<dbReference type="Proteomes" id="UP001515480">
    <property type="component" value="Unassembled WGS sequence"/>
</dbReference>
<dbReference type="InterPro" id="IPR002782">
    <property type="entry name" value="Mut7-C_RNAse_dom"/>
</dbReference>
<dbReference type="InterPro" id="IPR002562">
    <property type="entry name" value="3'-5'_exonuclease_dom"/>
</dbReference>
<feature type="region of interest" description="Disordered" evidence="1">
    <location>
        <begin position="910"/>
        <end position="940"/>
    </location>
</feature>
<feature type="compositionally biased region" description="Low complexity" evidence="1">
    <location>
        <begin position="205"/>
        <end position="216"/>
    </location>
</feature>
<dbReference type="EMBL" id="JBGBPQ010000004">
    <property type="protein sequence ID" value="KAL1526058.1"/>
    <property type="molecule type" value="Genomic_DNA"/>
</dbReference>
<dbReference type="GO" id="GO:0002161">
    <property type="term" value="F:aminoacyl-tRNA deacylase activity"/>
    <property type="evidence" value="ECO:0007669"/>
    <property type="project" value="InterPro"/>
</dbReference>
<feature type="region of interest" description="Disordered" evidence="1">
    <location>
        <begin position="1230"/>
        <end position="1258"/>
    </location>
</feature>
<dbReference type="Pfam" id="PF01612">
    <property type="entry name" value="DNA_pol_A_exo1"/>
    <property type="match status" value="1"/>
</dbReference>
<evidence type="ECO:0000259" key="2">
    <source>
        <dbReference type="SMART" id="SM00474"/>
    </source>
</evidence>
<comment type="caution">
    <text evidence="3">The sequence shown here is derived from an EMBL/GenBank/DDBJ whole genome shotgun (WGS) entry which is preliminary data.</text>
</comment>
<sequence length="1650" mass="177110">MAVAPFRHKAVRDLHWALASPSILAPGDSIAILPDASSAEIVDRSLPWLLELERCPEHLEEWLAQQRNVRRLGIYFAALLQYWVRFCPHLAEARASGEALVLSEQQVHLGLQGEVAGQLKCVFQRRAHSVGPQLTSGVDAPTVELEHWESHIKYFAYVPPAEPMLHAAAEAPPSYVPPAEPMLHAAAEAPPSYVPPAEPMLHAAAEAPPSAAAEGARPSHLDSPHPQPEDWALAEYVGPFLGARHSMPSPCDSFARAALPYVHPPLRLAGENLLQRVIEMRRKLSLSAAPAVRSFLAARFGLSSPAHVSSRALLRGYLFYPLDGRREEPCPRLNGAHLAGWWARRIDDAFSRFAGALWALPGNGAGVRGASSLGAVGGKLHWLAPAVATRVDGALQISGIRRLGVEACPLLTEDELRAALERRAAASAGVAPQEQAVLVLQLRPLPGEAEVWVEQSRGFVMPPQWDPRRVYRTLAHAPRPPSAAGALVYAVRGAASAASAASACGWRPDGSFVGHADAPRPPLASRREAVGAAAAAARAAFPRLAAQLQREVAAVCDAFLEACEHSDGSAEAREAVARLEGAVHQMFGQAPHARSLTRCAPTTSHTTAQSSAHPHTPRLCIPLASMTTPLAQRQRHKKDGKEKKSLKAKEAKRGERESIVDCATPANGASRDDRGRVPSGSMFAVCREALSECIHATASGGFGGRCAPVRLLRQIGGVAREKFIGSLLLASMSYSGLLRAEDGCRGCTALLEECLSEKVPLHPSLVLDLLGLLSAQRAPHCAAASRLSAGSCAASYVQCLATRGEWRVAVGVALELHEAVACEDLLTQLAAAGEWKHGQTLALGIDAIREGERGPRRQLMMRQLVELAHAHSHPALALKLQAHLHEHAHAGRQLQRATVARLVAEGTQAPRKFPLTPTPRRTNATSHQRHLTNTSAHRPDGAGSYQLAETFVGTDVQQQQLFLSLLQVSKQNELASSVAARFGLPLPRERERATPERVAEEESAVVGSAGGYEKISPLPPYTLPAGSRVHVFEVKSAAEEALCAMLRSIRQGDSAPVVGVDAEWVADRPVSLLQLAVHGVCVLLRMHTLVARGEGMPPSLSALLSDRSIVKTGVGATADLRYVRNLVGIPAAGVVELQHLAAKEGISPSGLQRLARDVLGRHLEKNPAIQSGNWEADTLSDEQVAYAAMDAHVSVDIFFALHELHQISQGDQAKDELDFAYPLTDMESKRVTKKQSKASVSPARGGGSGIATAARHESEPIADCGEAPEAADALDSDALTGKLAGLGLADVSHLIRNDEVYVPEDATEVKALALFLEGAPMVAVLPADCKLDRFKLARHMKLVLSSRKAVSKQVRLASPGDCVTTFGFAPGTVPPVGHRNPHPVVVDSSCCSSQHLVGGGGSAGTLLRLQLAPMLRLPFVQVGDIREVPREAPLDDASRLAAEAVERGELTSSHHDDGSGVQRSACEAFAGEVKPTGVGAACEPRFLVDAMLGKLLRWLRVIGVDTLRRDDGEDASTLFKRARSEERILLTRDRKLQARRDCACAIFVVGSDEPREQLQEVVTHFRLRLSPEEFMMRCAVCNGRGYHSISKEEAANRGDCPPKVLAMQDNFYACKKCDKLYWEGPKSCSAFGHFSSLFDDISEPSLPTQP</sequence>
<feature type="compositionally biased region" description="Polar residues" evidence="1">
    <location>
        <begin position="919"/>
        <end position="936"/>
    </location>
</feature>
<dbReference type="InterPro" id="IPR036754">
    <property type="entry name" value="YbaK/aa-tRNA-synt-asso_dom_sf"/>
</dbReference>
<dbReference type="InterPro" id="IPR052408">
    <property type="entry name" value="Exonuclease_MUT-7-like"/>
</dbReference>
<dbReference type="SMART" id="SM00474">
    <property type="entry name" value="35EXOc"/>
    <property type="match status" value="1"/>
</dbReference>
<dbReference type="Pfam" id="PF08907">
    <property type="entry name" value="DUF1853"/>
    <property type="match status" value="2"/>
</dbReference>
<dbReference type="Gene3D" id="3.90.960.10">
    <property type="entry name" value="YbaK/aminoacyl-tRNA synthetase-associated domain"/>
    <property type="match status" value="1"/>
</dbReference>
<gene>
    <name evidence="3" type="ORF">AB1Y20_020879</name>
</gene>
<dbReference type="InterPro" id="IPR012337">
    <property type="entry name" value="RNaseH-like_sf"/>
</dbReference>
<dbReference type="CDD" id="cd04332">
    <property type="entry name" value="YbaK_like"/>
    <property type="match status" value="1"/>
</dbReference>
<protein>
    <recommendedName>
        <fullName evidence="2">3'-5' exonuclease domain-containing protein</fullName>
    </recommendedName>
</protein>
<dbReference type="GO" id="GO:0003676">
    <property type="term" value="F:nucleic acid binding"/>
    <property type="evidence" value="ECO:0007669"/>
    <property type="project" value="InterPro"/>
</dbReference>
<dbReference type="GO" id="GO:0008408">
    <property type="term" value="F:3'-5' exonuclease activity"/>
    <property type="evidence" value="ECO:0007669"/>
    <property type="project" value="InterPro"/>
</dbReference>
<organism evidence="3 4">
    <name type="scientific">Prymnesium parvum</name>
    <name type="common">Toxic golden alga</name>
    <dbReference type="NCBI Taxonomy" id="97485"/>
    <lineage>
        <taxon>Eukaryota</taxon>
        <taxon>Haptista</taxon>
        <taxon>Haptophyta</taxon>
        <taxon>Prymnesiophyceae</taxon>
        <taxon>Prymnesiales</taxon>
        <taxon>Prymnesiaceae</taxon>
        <taxon>Prymnesium</taxon>
    </lineage>
</organism>
<accession>A0AB34JYQ4</accession>
<dbReference type="CDD" id="cd06141">
    <property type="entry name" value="WRN_exo"/>
    <property type="match status" value="1"/>
</dbReference>
<dbReference type="InterPro" id="IPR007214">
    <property type="entry name" value="YbaK/aa-tRNA-synth-assoc-dom"/>
</dbReference>
<dbReference type="Gene3D" id="3.30.420.10">
    <property type="entry name" value="Ribonuclease H-like superfamily/Ribonuclease H"/>
    <property type="match status" value="1"/>
</dbReference>
<feature type="region of interest" description="Disordered" evidence="1">
    <location>
        <begin position="630"/>
        <end position="675"/>
    </location>
</feature>
<feature type="compositionally biased region" description="Basic and acidic residues" evidence="1">
    <location>
        <begin position="639"/>
        <end position="659"/>
    </location>
</feature>